<dbReference type="InterPro" id="IPR001126">
    <property type="entry name" value="UmuC"/>
</dbReference>
<feature type="domain" description="UBZ4-type" evidence="10">
    <location>
        <begin position="885"/>
        <end position="915"/>
    </location>
</feature>
<dbReference type="Pfam" id="PF00817">
    <property type="entry name" value="IMS"/>
    <property type="match status" value="1"/>
</dbReference>
<dbReference type="InterPro" id="IPR022880">
    <property type="entry name" value="DNApol_IV"/>
</dbReference>
<dbReference type="Gene3D" id="3.30.160.60">
    <property type="entry name" value="Classic Zinc Finger"/>
    <property type="match status" value="1"/>
</dbReference>
<dbReference type="PANTHER" id="PTHR11076">
    <property type="entry name" value="DNA REPAIR POLYMERASE UMUC / TRANSFERASE FAMILY MEMBER"/>
    <property type="match status" value="1"/>
</dbReference>
<proteinExistence type="predicted"/>
<dbReference type="InterPro" id="IPR043502">
    <property type="entry name" value="DNA/RNA_pol_sf"/>
</dbReference>
<evidence type="ECO:0000256" key="7">
    <source>
        <dbReference type="PROSITE-ProRule" id="PRU01256"/>
    </source>
</evidence>
<evidence type="ECO:0000256" key="8">
    <source>
        <dbReference type="SAM" id="MobiDB-lite"/>
    </source>
</evidence>
<dbReference type="InterPro" id="IPR043128">
    <property type="entry name" value="Rev_trsase/Diguanyl_cyclase"/>
</dbReference>
<keyword evidence="12" id="KW-1185">Reference proteome</keyword>
<keyword evidence="3 7" id="KW-0227">DNA damage</keyword>
<dbReference type="EMBL" id="CP111014">
    <property type="protein sequence ID" value="WAR00612.1"/>
    <property type="molecule type" value="Genomic_DNA"/>
</dbReference>
<dbReference type="InterPro" id="IPR036775">
    <property type="entry name" value="DNA_pol_Y-fam_lit_finger_sf"/>
</dbReference>
<feature type="compositionally biased region" description="Polar residues" evidence="8">
    <location>
        <begin position="763"/>
        <end position="789"/>
    </location>
</feature>
<feature type="region of interest" description="Disordered" evidence="8">
    <location>
        <begin position="860"/>
        <end position="882"/>
    </location>
</feature>
<name>A0ABY7DVG4_MYAAR</name>
<dbReference type="CDD" id="cd03586">
    <property type="entry name" value="PolY_Pol_IV_kappa"/>
    <property type="match status" value="1"/>
</dbReference>
<protein>
    <recommendedName>
        <fullName evidence="1">DNA polymerase kappa</fullName>
    </recommendedName>
</protein>
<keyword evidence="5" id="KW-0862">Zinc</keyword>
<dbReference type="PROSITE" id="PS50173">
    <property type="entry name" value="UMUC"/>
    <property type="match status" value="1"/>
</dbReference>
<feature type="domain" description="UmuC" evidence="9">
    <location>
        <begin position="288"/>
        <end position="555"/>
    </location>
</feature>
<evidence type="ECO:0000256" key="5">
    <source>
        <dbReference type="ARBA" id="ARBA00022833"/>
    </source>
</evidence>
<dbReference type="PROSITE" id="PS51908">
    <property type="entry name" value="ZF_UBZ4"/>
    <property type="match status" value="1"/>
</dbReference>
<keyword evidence="2" id="KW-0479">Metal-binding</keyword>
<evidence type="ECO:0000256" key="3">
    <source>
        <dbReference type="ARBA" id="ARBA00022763"/>
    </source>
</evidence>
<evidence type="ECO:0000256" key="4">
    <source>
        <dbReference type="ARBA" id="ARBA00022771"/>
    </source>
</evidence>
<accession>A0ABY7DVG4</accession>
<evidence type="ECO:0000256" key="6">
    <source>
        <dbReference type="ARBA" id="ARBA00023204"/>
    </source>
</evidence>
<dbReference type="Gene3D" id="3.30.70.270">
    <property type="match status" value="1"/>
</dbReference>
<dbReference type="Gene3D" id="3.40.1170.60">
    <property type="match status" value="1"/>
</dbReference>
<dbReference type="InterPro" id="IPR006642">
    <property type="entry name" value="Rad18_UBZ4"/>
</dbReference>
<evidence type="ECO:0000256" key="1">
    <source>
        <dbReference type="ARBA" id="ARBA00016178"/>
    </source>
</evidence>
<organism evidence="11 12">
    <name type="scientific">Mya arenaria</name>
    <name type="common">Soft-shell clam</name>
    <dbReference type="NCBI Taxonomy" id="6604"/>
    <lineage>
        <taxon>Eukaryota</taxon>
        <taxon>Metazoa</taxon>
        <taxon>Spiralia</taxon>
        <taxon>Lophotrochozoa</taxon>
        <taxon>Mollusca</taxon>
        <taxon>Bivalvia</taxon>
        <taxon>Autobranchia</taxon>
        <taxon>Heteroconchia</taxon>
        <taxon>Euheterodonta</taxon>
        <taxon>Imparidentia</taxon>
        <taxon>Neoheterodontei</taxon>
        <taxon>Myida</taxon>
        <taxon>Myoidea</taxon>
        <taxon>Myidae</taxon>
        <taxon>Mya</taxon>
    </lineage>
</organism>
<sequence>MPRGSWLMAMIRLFCRRAFDSGFTVSRLFDMRSGDAIMAHMAICTRCWSPTAGVQHGATGLVQFFSSSPIIKQTSACNIRILSGVPQFRVVEQNRRDYGKPYGKPMPDLKPDLFYVKMSEKVAGWDDDDEEDWMDTGWAQPQQSGIIGQRSPTGYPTQNQAMVDGSIYMDGNTETKTLSSSDSAHSGVKESFKSDLPEGLVGRMLLNDNKAGMEGLDKAKINQIIHEASKGSKFFENEREKEAQMKVRISQQHEKVALITAEQLVQGKTEADKLLEDFEQQRDLSRTIVHVDMDMFYAAVEMLDNPALRNKPMAVGGNSMLSTSNYNARKFGVRAAMPGFIGKKLCPDLVIVPLNFEKYTAVSKQVKAIISMYDPNYCPMSLDEAYLDITDHLEKRKFMTKKERTVICRDSAYTDSRNHCLCDLNEIHPKHGKEKATIDSEYSHKNTHEKTDADTMGPVSIVLGNESSNSSQVNLLTDIASPSKERESVKAVCPECGKLFPPFEEQTFGIAPNMMLAKVCSDRNKPNGQFKIAAERENVMDFIQDLPTRKISGIGKVSEAMLNALGVCKCRDLYERRGLLYHLYSPISFNYFMRICLGIGSTTVERDGERKSISTERTFSELSRPEDLYLKCEELCCCLADDLKEEQLKGKTVSIKIKTVKFEVKTRAHTLPDYTNDAADVIKAATALLKTEIQNAAPQPLRLRLMGVRMSNLLHESQCKGVKQNTIVGAFKKLANKSQNDKDKSTKHLNAHNEAQCDDFDNVKTSLKNRNTTSNSTAQTPETGLNPSNKQKEMPQIIEDNKTLPKDVSKSETDICDSEMLPVQETQVFNSNDVRITSTVLKSLTSDDDKVVVMVGNQRQTRSGTAGTPWAERRRNRRNTATEQRLACPICGRTVVCTGLAQFNEHVDECLEGQSTQPLNLDTQVSPAEKTSDTENEGQLEGKNKRNKTENSENVKGKEDSTEHVKQADASRRAGSDQEKHENNVPVLFGGRGVEADCHLTNDIDLAYSEKEPMNSNQSALSLAPDSPPAGRPSASLLVCPVCNTEQRLPSLEAFNSHPTNYLPLSCVPAVTQEEKNSDSFKHSSLSKLL</sequence>
<reference evidence="11" key="1">
    <citation type="submission" date="2022-11" db="EMBL/GenBank/DDBJ databases">
        <title>Centuries of genome instability and evolution in soft-shell clam transmissible cancer (bioRxiv).</title>
        <authorList>
            <person name="Hart S.F.M."/>
            <person name="Yonemitsu M.A."/>
            <person name="Giersch R.M."/>
            <person name="Beal B.F."/>
            <person name="Arriagada G."/>
            <person name="Davis B.W."/>
            <person name="Ostrander E.A."/>
            <person name="Goff S.P."/>
            <person name="Metzger M.J."/>
        </authorList>
    </citation>
    <scope>NUCLEOTIDE SEQUENCE</scope>
    <source>
        <strain evidence="11">MELC-2E11</strain>
        <tissue evidence="11">Siphon/mantle</tissue>
    </source>
</reference>
<dbReference type="SMART" id="SM00734">
    <property type="entry name" value="ZnF_Rad18"/>
    <property type="match status" value="2"/>
</dbReference>
<evidence type="ECO:0000259" key="10">
    <source>
        <dbReference type="PROSITE" id="PS51908"/>
    </source>
</evidence>
<feature type="region of interest" description="Disordered" evidence="8">
    <location>
        <begin position="737"/>
        <end position="794"/>
    </location>
</feature>
<evidence type="ECO:0000256" key="2">
    <source>
        <dbReference type="ARBA" id="ARBA00022723"/>
    </source>
</evidence>
<dbReference type="InterPro" id="IPR050116">
    <property type="entry name" value="DNA_polymerase-Y"/>
</dbReference>
<keyword evidence="4 7" id="KW-0863">Zinc-finger</keyword>
<dbReference type="SUPFAM" id="SSF100879">
    <property type="entry name" value="Lesion bypass DNA polymerase (Y-family), little finger domain"/>
    <property type="match status" value="1"/>
</dbReference>
<evidence type="ECO:0000313" key="11">
    <source>
        <dbReference type="EMBL" id="WAR00612.1"/>
    </source>
</evidence>
<dbReference type="PANTHER" id="PTHR11076:SF33">
    <property type="entry name" value="DNA POLYMERASE KAPPA"/>
    <property type="match status" value="1"/>
</dbReference>
<feature type="compositionally biased region" description="Basic and acidic residues" evidence="8">
    <location>
        <begin position="940"/>
        <end position="983"/>
    </location>
</feature>
<evidence type="ECO:0000259" key="9">
    <source>
        <dbReference type="PROSITE" id="PS50173"/>
    </source>
</evidence>
<dbReference type="Gene3D" id="3.30.1490.100">
    <property type="entry name" value="DNA polymerase, Y-family, little finger domain"/>
    <property type="match status" value="1"/>
</dbReference>
<feature type="region of interest" description="Disordered" evidence="8">
    <location>
        <begin position="918"/>
        <end position="986"/>
    </location>
</feature>
<dbReference type="Gene3D" id="1.10.150.810">
    <property type="match status" value="2"/>
</dbReference>
<dbReference type="Pfam" id="PF11799">
    <property type="entry name" value="IMS_C"/>
    <property type="match status" value="1"/>
</dbReference>
<dbReference type="SUPFAM" id="SSF56672">
    <property type="entry name" value="DNA/RNA polymerases"/>
    <property type="match status" value="1"/>
</dbReference>
<gene>
    <name evidence="11" type="ORF">MAR_024984</name>
</gene>
<dbReference type="Proteomes" id="UP001164746">
    <property type="component" value="Chromosome 3"/>
</dbReference>
<dbReference type="InterPro" id="IPR017961">
    <property type="entry name" value="DNA_pol_Y-fam_little_finger"/>
</dbReference>
<keyword evidence="6 7" id="KW-0234">DNA repair</keyword>
<evidence type="ECO:0000313" key="12">
    <source>
        <dbReference type="Proteomes" id="UP001164746"/>
    </source>
</evidence>